<dbReference type="OrthoDB" id="429991at2759"/>
<dbReference type="AlphaFoldDB" id="A0A1J4J333"/>
<proteinExistence type="predicted"/>
<dbReference type="PANTHER" id="PTHR21580">
    <property type="entry name" value="SHIPPO-1-RELATED"/>
    <property type="match status" value="1"/>
</dbReference>
<dbReference type="InterPro" id="IPR051291">
    <property type="entry name" value="CIMAP"/>
</dbReference>
<feature type="region of interest" description="Disordered" evidence="1">
    <location>
        <begin position="1"/>
        <end position="41"/>
    </location>
</feature>
<comment type="caution">
    <text evidence="2">The sequence shown here is derived from an EMBL/GenBank/DDBJ whole genome shotgun (WGS) entry which is preliminary data.</text>
</comment>
<name>A0A1J4J333_9EUKA</name>
<dbReference type="Proteomes" id="UP000179807">
    <property type="component" value="Unassembled WGS sequence"/>
</dbReference>
<reference evidence="2" key="1">
    <citation type="submission" date="2016-10" db="EMBL/GenBank/DDBJ databases">
        <authorList>
            <person name="Benchimol M."/>
            <person name="Almeida L.G."/>
            <person name="Vasconcelos A.T."/>
            <person name="Perreira-Neves A."/>
            <person name="Rosa I.A."/>
            <person name="Tasca T."/>
            <person name="Bogo M.R."/>
            <person name="de Souza W."/>
        </authorList>
    </citation>
    <scope>NUCLEOTIDE SEQUENCE [LARGE SCALE GENOMIC DNA]</scope>
    <source>
        <strain evidence="2">K</strain>
    </source>
</reference>
<dbReference type="VEuPathDB" id="TrichDB:TRFO_11959"/>
<dbReference type="EMBL" id="MLAK01001426">
    <property type="protein sequence ID" value="OHS93153.1"/>
    <property type="molecule type" value="Genomic_DNA"/>
</dbReference>
<dbReference type="RefSeq" id="XP_068346290.1">
    <property type="nucleotide sequence ID" value="XM_068496339.1"/>
</dbReference>
<dbReference type="Pfam" id="PF07004">
    <property type="entry name" value="SHIPPO-rpt"/>
    <property type="match status" value="5"/>
</dbReference>
<gene>
    <name evidence="2" type="ORF">TRFO_11959</name>
</gene>
<evidence type="ECO:0000313" key="3">
    <source>
        <dbReference type="Proteomes" id="UP000179807"/>
    </source>
</evidence>
<evidence type="ECO:0000313" key="2">
    <source>
        <dbReference type="EMBL" id="OHS93153.1"/>
    </source>
</evidence>
<dbReference type="GeneID" id="94831043"/>
<feature type="region of interest" description="Disordered" evidence="1">
    <location>
        <begin position="139"/>
        <end position="176"/>
    </location>
</feature>
<dbReference type="PANTHER" id="PTHR21580:SF28">
    <property type="entry name" value="BOREALIN N-TERMINAL DOMAIN-CONTAINING PROTEIN-RELATED"/>
    <property type="match status" value="1"/>
</dbReference>
<protein>
    <submittedName>
        <fullName evidence="2">Uncharacterized protein</fullName>
    </submittedName>
</protein>
<sequence length="415" mass="45797">MSDFFAPLPPGSQPEKIPFLVTSSGANASPGPGGLDTRPGVLDNIPKTYLKGRTSDHIEVNQAPYRDIGSTIGKGKKFTLKGRTEVHIESGVSPEYVPPPFGADARKVSVHNRAQEKSIEVTPGPGQYKDYYRLGKDARKSTMHGPSDRSQAVRNDSPGPGCYMPKMPPNKPSTPNIRIGHRFDSTKVNDTPGPGQYPIKSTVGGDKKYGKIRNRWSDNHVNLDPGPADYDTQRPTLENITKISLHGRTFPHKEVNQAAYQDVRRSVSESPKYSMRSRYYTHSETTPGVDYVPPPFGKDSRRISISPRYQKKESETTPGPGQYKPKSARDFGNTRKSTFHGPRSRSVDPHSDSPGPAEYLPDYSPVKGRAPRFTMKGAKYHLKPEKSGEYVNLGTTLKGPRFSMKGRPTLSVAYG</sequence>
<evidence type="ECO:0000256" key="1">
    <source>
        <dbReference type="SAM" id="MobiDB-lite"/>
    </source>
</evidence>
<feature type="region of interest" description="Disordered" evidence="1">
    <location>
        <begin position="261"/>
        <end position="370"/>
    </location>
</feature>
<keyword evidence="3" id="KW-1185">Reference proteome</keyword>
<accession>A0A1J4J333</accession>
<organism evidence="2 3">
    <name type="scientific">Tritrichomonas foetus</name>
    <dbReference type="NCBI Taxonomy" id="1144522"/>
    <lineage>
        <taxon>Eukaryota</taxon>
        <taxon>Metamonada</taxon>
        <taxon>Parabasalia</taxon>
        <taxon>Tritrichomonadida</taxon>
        <taxon>Tritrichomonadidae</taxon>
        <taxon>Tritrichomonas</taxon>
    </lineage>
</organism>
<dbReference type="InterPro" id="IPR010736">
    <property type="entry name" value="SHIPPO-rpt"/>
</dbReference>